<dbReference type="Pfam" id="PF13432">
    <property type="entry name" value="TPR_16"/>
    <property type="match status" value="2"/>
</dbReference>
<dbReference type="GO" id="GO:0004553">
    <property type="term" value="F:hydrolase activity, hydrolyzing O-glycosyl compounds"/>
    <property type="evidence" value="ECO:0007669"/>
    <property type="project" value="InterPro"/>
</dbReference>
<comment type="caution">
    <text evidence="5">The sequence shown here is derived from an EMBL/GenBank/DDBJ whole genome shotgun (WGS) entry which is preliminary data.</text>
</comment>
<dbReference type="InterPro" id="IPR023346">
    <property type="entry name" value="Lysozyme-like_dom_sf"/>
</dbReference>
<gene>
    <name evidence="5" type="ORF">DI536_07175</name>
</gene>
<comment type="similarity">
    <text evidence="1">Belongs to the transglycosylase Slt family.</text>
</comment>
<evidence type="ECO:0000256" key="3">
    <source>
        <dbReference type="SAM" id="SignalP"/>
    </source>
</evidence>
<dbReference type="Gene3D" id="1.25.40.10">
    <property type="entry name" value="Tetratricopeptide repeat domain"/>
    <property type="match status" value="3"/>
</dbReference>
<dbReference type="InterPro" id="IPR011990">
    <property type="entry name" value="TPR-like_helical_dom_sf"/>
</dbReference>
<evidence type="ECO:0000313" key="5">
    <source>
        <dbReference type="EMBL" id="PZR16069.1"/>
    </source>
</evidence>
<feature type="chain" id="PRO_5015986134" evidence="3">
    <location>
        <begin position="28"/>
        <end position="787"/>
    </location>
</feature>
<accession>A0A2W5TKF9</accession>
<dbReference type="CDD" id="cd13401">
    <property type="entry name" value="Slt70-like"/>
    <property type="match status" value="1"/>
</dbReference>
<dbReference type="EMBL" id="QFQP01000004">
    <property type="protein sequence ID" value="PZR16069.1"/>
    <property type="molecule type" value="Genomic_DNA"/>
</dbReference>
<sequence>MTIWSSVYDAAVRRLLAAFLLAQSAIAQTPDDFPAELEEEADPSFIQFQNPAFPSPKVAVVPVDRGPKIERVDLAPYFAEGKLAEAKAAFDAGNFSKAIALLDGQPEHGPIRFLRALAAHRSGDWQFSAREFESIAASYAPLRDRCLVHAGWGYEQLKDWDGAIRAFSQVSGTSRLTPDARIGLSRAYRWKRDWKQSEAALAQYVDRLPPPWGRNVGAEALLQLADLAAAKKDSKTEQATLLKLWSRHPMSKEAAKAEPRLGDLSKVPVDAAVTRAEALIDAHRNLQGITMLEPLVAELKVPDATACRAHFALGKGYRKQRQHAKALPELALVKKCKDPELRARALFTLGFSQTISAQGLAAGTYESLARGFPEHALADDALFFAADVHLRRGQKDEAIERLIDVVDKYPNGDFAADALFKLFWVAREEGRIDEALEFLTEIEGRWAKSEDSYEVERAQYWRARVYEQQERPVDAVTLYESIATEHPATYYGLLARERVLELDAAKGAALNGAVKAALTADDPFPIHAGPLGSDPQFASAVELLRMGFGELVPMEILSIDRSTLPPDSLRLMVLMLSMAQQERSAHGMARLWLRRDLSGPITAERRAVWEIAYPNAFRDLVVTHSRSADALDPDLLQALMREESALDPKALSWAGALGLCQLMPATASGVAMQLNIKKPSQQQLLEPELNIQLGARYLSDLVIRQKGVKPFALASYNAGEGAVARWRRENGDSDLASWVELVPLQETRGYVKRVLRSYNTYKLLYAPGELAKTVAPPPAPQKPSKSG</sequence>
<evidence type="ECO:0000256" key="1">
    <source>
        <dbReference type="ARBA" id="ARBA00007734"/>
    </source>
</evidence>
<feature type="domain" description="Transglycosylase SLT" evidence="4">
    <location>
        <begin position="627"/>
        <end position="734"/>
    </location>
</feature>
<dbReference type="Proteomes" id="UP000249061">
    <property type="component" value="Unassembled WGS sequence"/>
</dbReference>
<evidence type="ECO:0000259" key="4">
    <source>
        <dbReference type="Pfam" id="PF01464"/>
    </source>
</evidence>
<dbReference type="Pfam" id="PF01464">
    <property type="entry name" value="SLT"/>
    <property type="match status" value="1"/>
</dbReference>
<dbReference type="SUPFAM" id="SSF53955">
    <property type="entry name" value="Lysozyme-like"/>
    <property type="match status" value="1"/>
</dbReference>
<name>A0A2W5TKF9_9BACT</name>
<proteinExistence type="inferred from homology"/>
<organism evidence="5 6">
    <name type="scientific">Archangium gephyra</name>
    <dbReference type="NCBI Taxonomy" id="48"/>
    <lineage>
        <taxon>Bacteria</taxon>
        <taxon>Pseudomonadati</taxon>
        <taxon>Myxococcota</taxon>
        <taxon>Myxococcia</taxon>
        <taxon>Myxococcales</taxon>
        <taxon>Cystobacterineae</taxon>
        <taxon>Archangiaceae</taxon>
        <taxon>Archangium</taxon>
    </lineage>
</organism>
<dbReference type="InterPro" id="IPR008258">
    <property type="entry name" value="Transglycosylase_SLT_dom_1"/>
</dbReference>
<dbReference type="InterPro" id="IPR019734">
    <property type="entry name" value="TPR_rpt"/>
</dbReference>
<dbReference type="InterPro" id="IPR008939">
    <property type="entry name" value="Lytic_TGlycosylase_superhlx_U"/>
</dbReference>
<evidence type="ECO:0000256" key="2">
    <source>
        <dbReference type="ARBA" id="ARBA00022729"/>
    </source>
</evidence>
<dbReference type="Gene3D" id="1.10.530.10">
    <property type="match status" value="1"/>
</dbReference>
<evidence type="ECO:0000313" key="6">
    <source>
        <dbReference type="Proteomes" id="UP000249061"/>
    </source>
</evidence>
<keyword evidence="2 3" id="KW-0732">Signal</keyword>
<dbReference type="PANTHER" id="PTHR37423">
    <property type="entry name" value="SOLUBLE LYTIC MUREIN TRANSGLYCOSYLASE-RELATED"/>
    <property type="match status" value="1"/>
</dbReference>
<dbReference type="SUPFAM" id="SSF48452">
    <property type="entry name" value="TPR-like"/>
    <property type="match status" value="1"/>
</dbReference>
<dbReference type="AlphaFoldDB" id="A0A2W5TKF9"/>
<dbReference type="PANTHER" id="PTHR37423:SF2">
    <property type="entry name" value="MEMBRANE-BOUND LYTIC MUREIN TRANSGLYCOSYLASE C"/>
    <property type="match status" value="1"/>
</dbReference>
<feature type="signal peptide" evidence="3">
    <location>
        <begin position="1"/>
        <end position="27"/>
    </location>
</feature>
<dbReference type="GO" id="GO:0042597">
    <property type="term" value="C:periplasmic space"/>
    <property type="evidence" value="ECO:0007669"/>
    <property type="project" value="InterPro"/>
</dbReference>
<protein>
    <submittedName>
        <fullName evidence="5">Transglycosylase</fullName>
    </submittedName>
</protein>
<reference evidence="5 6" key="1">
    <citation type="submission" date="2017-08" db="EMBL/GenBank/DDBJ databases">
        <title>Infants hospitalized years apart are colonized by the same room-sourced microbial strains.</title>
        <authorList>
            <person name="Brooks B."/>
            <person name="Olm M.R."/>
            <person name="Firek B.A."/>
            <person name="Baker R."/>
            <person name="Thomas B.C."/>
            <person name="Morowitz M.J."/>
            <person name="Banfield J.F."/>
        </authorList>
    </citation>
    <scope>NUCLEOTIDE SEQUENCE [LARGE SCALE GENOMIC DNA]</scope>
    <source>
        <strain evidence="5">S2_003_000_R2_14</strain>
    </source>
</reference>
<dbReference type="SUPFAM" id="SSF48435">
    <property type="entry name" value="Bacterial muramidases"/>
    <property type="match status" value="1"/>
</dbReference>
<dbReference type="Pfam" id="PF13174">
    <property type="entry name" value="TPR_6"/>
    <property type="match status" value="1"/>
</dbReference>